<evidence type="ECO:0000313" key="3">
    <source>
        <dbReference type="EMBL" id="MBP0685673.1"/>
    </source>
</evidence>
<dbReference type="SUPFAM" id="SSF55073">
    <property type="entry name" value="Nucleotide cyclase"/>
    <property type="match status" value="1"/>
</dbReference>
<feature type="domain" description="GGDEF" evidence="2">
    <location>
        <begin position="1"/>
        <end position="35"/>
    </location>
</feature>
<dbReference type="SUPFAM" id="SSF141868">
    <property type="entry name" value="EAL domain-like"/>
    <property type="match status" value="1"/>
</dbReference>
<organism evidence="3 4">
    <name type="scientific">Mycobacterium tuberculosis</name>
    <dbReference type="NCBI Taxonomy" id="1773"/>
    <lineage>
        <taxon>Bacteria</taxon>
        <taxon>Bacillati</taxon>
        <taxon>Actinomycetota</taxon>
        <taxon>Actinomycetes</taxon>
        <taxon>Mycobacteriales</taxon>
        <taxon>Mycobacteriaceae</taxon>
        <taxon>Mycobacterium</taxon>
        <taxon>Mycobacterium tuberculosis complex</taxon>
    </lineage>
</organism>
<dbReference type="PANTHER" id="PTHR44757">
    <property type="entry name" value="DIGUANYLATE CYCLASE DGCP"/>
    <property type="match status" value="1"/>
</dbReference>
<accession>A0ABD4Q9X4</accession>
<gene>
    <name evidence="3" type="ORF">J8J21_21755</name>
</gene>
<protein>
    <submittedName>
        <fullName evidence="3">EAL domain-containing protein</fullName>
    </submittedName>
</protein>
<dbReference type="Gene3D" id="3.30.70.270">
    <property type="match status" value="1"/>
</dbReference>
<dbReference type="Pfam" id="PF00563">
    <property type="entry name" value="EAL"/>
    <property type="match status" value="1"/>
</dbReference>
<dbReference type="InterPro" id="IPR043128">
    <property type="entry name" value="Rev_trsase/Diguanyl_cyclase"/>
</dbReference>
<proteinExistence type="predicted"/>
<dbReference type="EMBL" id="JAGIZI010000404">
    <property type="protein sequence ID" value="MBP0685673.1"/>
    <property type="molecule type" value="Genomic_DNA"/>
</dbReference>
<dbReference type="PROSITE" id="PS50887">
    <property type="entry name" value="GGDEF"/>
    <property type="match status" value="1"/>
</dbReference>
<dbReference type="Gene3D" id="3.20.20.450">
    <property type="entry name" value="EAL domain"/>
    <property type="match status" value="1"/>
</dbReference>
<reference evidence="3 4" key="1">
    <citation type="submission" date="2021-03" db="EMBL/GenBank/DDBJ databases">
        <title>Whole Genome Sequencing of Mycobacterium tuberculosis clinical isolates from Arunachal Pradesh, India.</title>
        <authorList>
            <person name="Singh S."/>
            <person name="Mudliar S.R."/>
            <person name="Kulsum U."/>
            <person name="Rufai S.B."/>
            <person name="Singh P.K."/>
            <person name="Umpo M."/>
            <person name="Nyori M."/>
        </authorList>
    </citation>
    <scope>NUCLEOTIDE SEQUENCE [LARGE SCALE GENOMIC DNA]</scope>
    <source>
        <strain evidence="3 4">OMICS/BPL/0142/20/SP</strain>
    </source>
</reference>
<comment type="caution">
    <text evidence="3">The sequence shown here is derived from an EMBL/GenBank/DDBJ whole genome shotgun (WGS) entry which is preliminary data.</text>
</comment>
<feature type="non-terminal residue" evidence="3">
    <location>
        <position position="1"/>
    </location>
</feature>
<dbReference type="InterPro" id="IPR029787">
    <property type="entry name" value="Nucleotide_cyclase"/>
</dbReference>
<dbReference type="AlphaFoldDB" id="A0ABD4Q9X4"/>
<dbReference type="Proteomes" id="UP000671119">
    <property type="component" value="Unassembled WGS sequence"/>
</dbReference>
<evidence type="ECO:0000259" key="2">
    <source>
        <dbReference type="PROSITE" id="PS50887"/>
    </source>
</evidence>
<dbReference type="InterPro" id="IPR001633">
    <property type="entry name" value="EAL_dom"/>
</dbReference>
<dbReference type="PROSITE" id="PS50883">
    <property type="entry name" value="EAL"/>
    <property type="match status" value="1"/>
</dbReference>
<evidence type="ECO:0000313" key="4">
    <source>
        <dbReference type="Proteomes" id="UP000671119"/>
    </source>
</evidence>
<sequence>YPDDGHDIDSLTQAADTAMYHAKLAGRDTYRFFTPQMQAQSRRALQVENALRRALDRNQLSLHYQPQVTLRTGRVHSVEALLRWD</sequence>
<feature type="non-terminal residue" evidence="3">
    <location>
        <position position="85"/>
    </location>
</feature>
<name>A0ABD4Q9X4_MYCTX</name>
<evidence type="ECO:0000259" key="1">
    <source>
        <dbReference type="PROSITE" id="PS50883"/>
    </source>
</evidence>
<dbReference type="InterPro" id="IPR000160">
    <property type="entry name" value="GGDEF_dom"/>
</dbReference>
<dbReference type="InterPro" id="IPR035919">
    <property type="entry name" value="EAL_sf"/>
</dbReference>
<feature type="domain" description="EAL" evidence="1">
    <location>
        <begin position="44"/>
        <end position="85"/>
    </location>
</feature>
<dbReference type="PANTHER" id="PTHR44757:SF2">
    <property type="entry name" value="BIOFILM ARCHITECTURE MAINTENANCE PROTEIN MBAA"/>
    <property type="match status" value="1"/>
</dbReference>
<dbReference type="InterPro" id="IPR052155">
    <property type="entry name" value="Biofilm_reg_signaling"/>
</dbReference>